<accession>A0A1I4D115</accession>
<sequence length="1220" mass="136867">MRELSFGVTQSIAHRLRSYTRQDHRMFFEIFRFEWRQQLRAPLFWIILAAFAGLAFTVTSTDAVTVMGGASGNVLRNAPLVIARLLNAFAALSILLVVVFVANTAIRDFEQRTAELLFVTPMSRGAYLGGRFAAGYLILLLILVVCALGLALGGSMPWVDASRLGAADWRGYAWGFGVMVLPNMLFIAALLFLLATATRSLLASYVGVIAYFVLHGVAGYLSRDVNNHVIAAMLDPFGTRTLAIVTRYWSPDQANHLLPTLHGVLLFNRLLWLGVSVLMLVASFVLFRPNREGLQLPRRKKRAEPPMLRPQAGPAALALPHTTLHHDWRARLIQLRTQFMFDTRGVLRGAAFLVLLVLSLVVMIVALISSGLVYGTPVWPVTHHVLGAINGSFTLPLIIIVIFYAGELVWRERTHQSAEVSDAFPVPDWVSLLSKLGALLAIIVLMLLIGAVLGMGWQLAHGYTHLEPGLYLGMLALNAIPFVLMAVLALFLQVASNNKFFGYLLNIIWVVASTLGFSLLHWEHNLYNYGSTPGVPYSDMNGFGHFIVGALWFDAYWGCLAMALLVLSALLWVRGTGQSWRDRLHEARVRARPPLAALLAAALLAFLGLGGWIFYNTNVLNHYENSTAQKREQADYEKQYAKYADLPQPRITAVKADVDIYPYKRRLRIHAHYTLVNKHDVPVTKLLVNYTNDFVPTSLHFAPHATASFDKRLGVAIYTLKTPLAPGASMPFDFDIDYAPKGFTNGTGETFLVHNGTFFNNSLLPQFGYQTKYQLTDRNDRRKYGLKLDVPRMPPLGDQKARANTYISNDADWISFDTTVSTAADQIALAPGTLQKKWTANGRNYFHYVMQQPMLNFFAYLSARYTVKSVDWKGVDISVYYNPAHAWNVDRMIESAKDSLDYYDSHYTPYQFKQLRILEFPDYAAFAQSFANTIPFSEAIGFIADLRDKSHLDYVYDVTAHEIAHQWWAHRVIGANMQGSTMLSESLAQYSSLMVMKHKYGADQMRKFLKYELDSYLAGRANEKVAEEPLAKVENQPYIHYRKGSLVFYALQDYVGEDKLDAMLKQFLLDKGFQQPPYTDSQEFMDALSKALGPKWQPMLDDFFWKITLFDNRITDATAKKLPDGKYQVTMKVHAGMVYADGKGKETKAAPNIPIEIGVFAQGEGGKDGKPLYLEKRTLPDGDSTITVLVDGKPTMAGIDPYNELIDKVPNDNRKSVTMQ</sequence>
<feature type="transmembrane region" description="Helical" evidence="1">
    <location>
        <begin position="132"/>
        <end position="152"/>
    </location>
</feature>
<evidence type="ECO:0000313" key="3">
    <source>
        <dbReference type="EMBL" id="SFK86693.1"/>
    </source>
</evidence>
<feature type="transmembrane region" description="Helical" evidence="1">
    <location>
        <begin position="436"/>
        <end position="457"/>
    </location>
</feature>
<dbReference type="GO" id="GO:0005886">
    <property type="term" value="C:plasma membrane"/>
    <property type="evidence" value="ECO:0007669"/>
    <property type="project" value="UniProtKB-SubCell"/>
</dbReference>
<dbReference type="GO" id="GO:0140359">
    <property type="term" value="F:ABC-type transporter activity"/>
    <property type="evidence" value="ECO:0007669"/>
    <property type="project" value="InterPro"/>
</dbReference>
<keyword evidence="1" id="KW-1133">Transmembrane helix</keyword>
<feature type="transmembrane region" description="Helical" evidence="1">
    <location>
        <begin position="385"/>
        <end position="406"/>
    </location>
</feature>
<dbReference type="PANTHER" id="PTHR37305">
    <property type="entry name" value="INTEGRAL MEMBRANE PROTEIN-RELATED"/>
    <property type="match status" value="1"/>
</dbReference>
<feature type="transmembrane region" description="Helical" evidence="1">
    <location>
        <begin position="350"/>
        <end position="373"/>
    </location>
</feature>
<keyword evidence="1" id="KW-0812">Transmembrane</keyword>
<dbReference type="SUPFAM" id="SSF55486">
    <property type="entry name" value="Metalloproteases ('zincins'), catalytic domain"/>
    <property type="match status" value="1"/>
</dbReference>
<dbReference type="GO" id="GO:0008270">
    <property type="term" value="F:zinc ion binding"/>
    <property type="evidence" value="ECO:0007669"/>
    <property type="project" value="InterPro"/>
</dbReference>
<feature type="transmembrane region" description="Helical" evidence="1">
    <location>
        <begin position="469"/>
        <end position="491"/>
    </location>
</feature>
<dbReference type="Gene3D" id="1.10.390.10">
    <property type="entry name" value="Neutral Protease Domain 2"/>
    <property type="match status" value="1"/>
</dbReference>
<feature type="transmembrane region" description="Helical" evidence="1">
    <location>
        <begin position="542"/>
        <end position="573"/>
    </location>
</feature>
<evidence type="ECO:0000313" key="4">
    <source>
        <dbReference type="Proteomes" id="UP000198725"/>
    </source>
</evidence>
<keyword evidence="1" id="KW-0472">Membrane</keyword>
<gene>
    <name evidence="3" type="ORF">SAMN05192579_1083</name>
</gene>
<dbReference type="AlphaFoldDB" id="A0A1I4D115"/>
<dbReference type="InterPro" id="IPR027268">
    <property type="entry name" value="Peptidase_M4/M1_CTD_sf"/>
</dbReference>
<feature type="transmembrane region" description="Helical" evidence="1">
    <location>
        <begin position="503"/>
        <end position="522"/>
    </location>
</feature>
<dbReference type="InterPro" id="IPR014782">
    <property type="entry name" value="Peptidase_M1_dom"/>
</dbReference>
<protein>
    <submittedName>
        <fullName evidence="3">ABC-2 family transporter protein</fullName>
    </submittedName>
</protein>
<keyword evidence="4" id="KW-1185">Reference proteome</keyword>
<dbReference type="Proteomes" id="UP000198725">
    <property type="component" value="Unassembled WGS sequence"/>
</dbReference>
<dbReference type="PANTHER" id="PTHR37305:SF1">
    <property type="entry name" value="MEMBRANE PROTEIN"/>
    <property type="match status" value="1"/>
</dbReference>
<feature type="transmembrane region" description="Helical" evidence="1">
    <location>
        <begin position="202"/>
        <end position="221"/>
    </location>
</feature>
<reference evidence="4" key="1">
    <citation type="submission" date="2016-10" db="EMBL/GenBank/DDBJ databases">
        <authorList>
            <person name="Varghese N."/>
            <person name="Submissions S."/>
        </authorList>
    </citation>
    <scope>NUCLEOTIDE SEQUENCE [LARGE SCALE GENOMIC DNA]</scope>
    <source>
        <strain evidence="4">MO64</strain>
    </source>
</reference>
<proteinExistence type="predicted"/>
<feature type="domain" description="Peptidase M1 membrane alanine aminopeptidase" evidence="2">
    <location>
        <begin position="893"/>
        <end position="1097"/>
    </location>
</feature>
<feature type="transmembrane region" description="Helical" evidence="1">
    <location>
        <begin position="172"/>
        <end position="195"/>
    </location>
</feature>
<dbReference type="EMBL" id="FOSR01000008">
    <property type="protein sequence ID" value="SFK86693.1"/>
    <property type="molecule type" value="Genomic_DNA"/>
</dbReference>
<feature type="transmembrane region" description="Helical" evidence="1">
    <location>
        <begin position="594"/>
        <end position="615"/>
    </location>
</feature>
<feature type="transmembrane region" description="Helical" evidence="1">
    <location>
        <begin position="81"/>
        <end position="102"/>
    </location>
</feature>
<evidence type="ECO:0000256" key="1">
    <source>
        <dbReference type="SAM" id="Phobius"/>
    </source>
</evidence>
<feature type="transmembrane region" description="Helical" evidence="1">
    <location>
        <begin position="270"/>
        <end position="289"/>
    </location>
</feature>
<evidence type="ECO:0000259" key="2">
    <source>
        <dbReference type="Pfam" id="PF01433"/>
    </source>
</evidence>
<feature type="transmembrane region" description="Helical" evidence="1">
    <location>
        <begin position="42"/>
        <end position="61"/>
    </location>
</feature>
<dbReference type="Pfam" id="PF01433">
    <property type="entry name" value="Peptidase_M1"/>
    <property type="match status" value="1"/>
</dbReference>
<name>A0A1I4D115_9GAMM</name>
<organism evidence="3 4">
    <name type="scientific">Rhodanobacter glycinis</name>
    <dbReference type="NCBI Taxonomy" id="582702"/>
    <lineage>
        <taxon>Bacteria</taxon>
        <taxon>Pseudomonadati</taxon>
        <taxon>Pseudomonadota</taxon>
        <taxon>Gammaproteobacteria</taxon>
        <taxon>Lysobacterales</taxon>
        <taxon>Rhodanobacteraceae</taxon>
        <taxon>Rhodanobacter</taxon>
    </lineage>
</organism>
<dbReference type="GO" id="GO:0008237">
    <property type="term" value="F:metallopeptidase activity"/>
    <property type="evidence" value="ECO:0007669"/>
    <property type="project" value="InterPro"/>
</dbReference>